<name>A0A419UZN8_9BACL</name>
<dbReference type="OrthoDB" id="9792162at2"/>
<reference evidence="3 4" key="1">
    <citation type="submission" date="2018-09" db="EMBL/GenBank/DDBJ databases">
        <title>Genomic Encyclopedia of Archaeal and Bacterial Type Strains, Phase II (KMG-II): from individual species to whole genera.</title>
        <authorList>
            <person name="Goeker M."/>
        </authorList>
    </citation>
    <scope>NUCLEOTIDE SEQUENCE [LARGE SCALE GENOMIC DNA]</scope>
    <source>
        <strain evidence="3 4">DSM 17008</strain>
    </source>
</reference>
<dbReference type="CDD" id="cd05289">
    <property type="entry name" value="MDR_like_2"/>
    <property type="match status" value="1"/>
</dbReference>
<evidence type="ECO:0000259" key="2">
    <source>
        <dbReference type="SMART" id="SM00829"/>
    </source>
</evidence>
<dbReference type="Pfam" id="PF13602">
    <property type="entry name" value="ADH_zinc_N_2"/>
    <property type="match status" value="1"/>
</dbReference>
<proteinExistence type="predicted"/>
<dbReference type="PANTHER" id="PTHR11695:SF294">
    <property type="entry name" value="RETICULON-4-INTERACTING PROTEIN 1, MITOCHONDRIAL"/>
    <property type="match status" value="1"/>
</dbReference>
<protein>
    <submittedName>
        <fullName evidence="3">NADPH:quinone reductase-like Zn-dependent oxidoreductase</fullName>
    </submittedName>
</protein>
<accession>A0A419UZN8</accession>
<dbReference type="SUPFAM" id="SSF50129">
    <property type="entry name" value="GroES-like"/>
    <property type="match status" value="1"/>
</dbReference>
<dbReference type="PROSITE" id="PS01162">
    <property type="entry name" value="QOR_ZETA_CRYSTAL"/>
    <property type="match status" value="1"/>
</dbReference>
<dbReference type="Gene3D" id="3.40.50.720">
    <property type="entry name" value="NAD(P)-binding Rossmann-like Domain"/>
    <property type="match status" value="1"/>
</dbReference>
<dbReference type="AlphaFoldDB" id="A0A419UZN8"/>
<dbReference type="PANTHER" id="PTHR11695">
    <property type="entry name" value="ALCOHOL DEHYDROGENASE RELATED"/>
    <property type="match status" value="1"/>
</dbReference>
<keyword evidence="1" id="KW-0560">Oxidoreductase</keyword>
<dbReference type="RefSeq" id="WP_120193720.1">
    <property type="nucleotide sequence ID" value="NZ_RAPK01000010.1"/>
</dbReference>
<dbReference type="EMBL" id="RAPK01000010">
    <property type="protein sequence ID" value="RKD71166.1"/>
    <property type="molecule type" value="Genomic_DNA"/>
</dbReference>
<gene>
    <name evidence="3" type="ORF">ATL39_2561</name>
</gene>
<dbReference type="InterPro" id="IPR020843">
    <property type="entry name" value="ER"/>
</dbReference>
<dbReference type="GO" id="GO:0016491">
    <property type="term" value="F:oxidoreductase activity"/>
    <property type="evidence" value="ECO:0007669"/>
    <property type="project" value="UniProtKB-KW"/>
</dbReference>
<evidence type="ECO:0000256" key="1">
    <source>
        <dbReference type="ARBA" id="ARBA00023002"/>
    </source>
</evidence>
<dbReference type="InterPro" id="IPR050700">
    <property type="entry name" value="YIM1/Zinc_Alcohol_DH_Fams"/>
</dbReference>
<feature type="domain" description="Enoyl reductase (ER)" evidence="2">
    <location>
        <begin position="10"/>
        <end position="308"/>
    </location>
</feature>
<dbReference type="Pfam" id="PF08240">
    <property type="entry name" value="ADH_N"/>
    <property type="match status" value="1"/>
</dbReference>
<dbReference type="Proteomes" id="UP000285120">
    <property type="component" value="Unassembled WGS sequence"/>
</dbReference>
<dbReference type="SUPFAM" id="SSF51735">
    <property type="entry name" value="NAD(P)-binding Rossmann-fold domains"/>
    <property type="match status" value="1"/>
</dbReference>
<comment type="caution">
    <text evidence="3">The sequence shown here is derived from an EMBL/GenBank/DDBJ whole genome shotgun (WGS) entry which is preliminary data.</text>
</comment>
<dbReference type="Gene3D" id="3.90.180.10">
    <property type="entry name" value="Medium-chain alcohol dehydrogenases, catalytic domain"/>
    <property type="match status" value="1"/>
</dbReference>
<organism evidence="3 4">
    <name type="scientific">Sinobaca qinghaiensis</name>
    <dbReference type="NCBI Taxonomy" id="342944"/>
    <lineage>
        <taxon>Bacteria</taxon>
        <taxon>Bacillati</taxon>
        <taxon>Bacillota</taxon>
        <taxon>Bacilli</taxon>
        <taxon>Bacillales</taxon>
        <taxon>Sporolactobacillaceae</taxon>
        <taxon>Sinobaca</taxon>
    </lineage>
</organism>
<dbReference type="InterPro" id="IPR002364">
    <property type="entry name" value="Quin_OxRdtase/zeta-crystal_CS"/>
</dbReference>
<evidence type="ECO:0000313" key="3">
    <source>
        <dbReference type="EMBL" id="RKD71166.1"/>
    </source>
</evidence>
<dbReference type="SMART" id="SM00829">
    <property type="entry name" value="PKS_ER"/>
    <property type="match status" value="1"/>
</dbReference>
<dbReference type="InterPro" id="IPR013154">
    <property type="entry name" value="ADH-like_N"/>
</dbReference>
<dbReference type="InterPro" id="IPR011032">
    <property type="entry name" value="GroES-like_sf"/>
</dbReference>
<keyword evidence="4" id="KW-1185">Reference proteome</keyword>
<evidence type="ECO:0000313" key="4">
    <source>
        <dbReference type="Proteomes" id="UP000285120"/>
    </source>
</evidence>
<dbReference type="InterPro" id="IPR036291">
    <property type="entry name" value="NAD(P)-bd_dom_sf"/>
</dbReference>
<dbReference type="GO" id="GO:0008270">
    <property type="term" value="F:zinc ion binding"/>
    <property type="evidence" value="ECO:0007669"/>
    <property type="project" value="InterPro"/>
</dbReference>
<sequence>MKAIVINEYGGKEQLTEEQIDRPEPENDEIVIEIYSTSVNPIDWKLREGYLKDMLPYDFPIILGWDAAGVVRETGDDVHRFKKGDRVFTRSANNNRGTYAEYVKTTENRTAFMSEDMSFDEAAAVPLAGQTAWQCLVEFAEMKAGDKVLIHGGGGGVGHFAVQIAKSFGAHVIATASAEKAETLKDLGVDEVIDYKTEDFEKIVTDADIVLDTIGGDVLEKSYSVLKKGGKLPSIAGQPDQEKADKYGVKAGSVWLEESGERLQKLADLYAQGKLKVLIDSTFPLSEEGVQEAHAASEKGRARGKIVIQVKS</sequence>